<dbReference type="PANTHER" id="PTHR33164">
    <property type="entry name" value="TRANSCRIPTIONAL REGULATOR, MARR FAMILY"/>
    <property type="match status" value="1"/>
</dbReference>
<dbReference type="InterPro" id="IPR039422">
    <property type="entry name" value="MarR/SlyA-like"/>
</dbReference>
<dbReference type="InterPro" id="IPR036390">
    <property type="entry name" value="WH_DNA-bd_sf"/>
</dbReference>
<dbReference type="SUPFAM" id="SSF46785">
    <property type="entry name" value="Winged helix' DNA-binding domain"/>
    <property type="match status" value="1"/>
</dbReference>
<reference evidence="2 3" key="1">
    <citation type="journal article" date="2016" name="Genome Announc.">
        <title>Draft Genome Sequence of Planomonospora sphaerica JCM9374, a Rare Actinomycete.</title>
        <authorList>
            <person name="Dohra H."/>
            <person name="Suzuki T."/>
            <person name="Inoue Y."/>
            <person name="Kodani S."/>
        </authorList>
    </citation>
    <scope>NUCLEOTIDE SEQUENCE [LARGE SCALE GENOMIC DNA]</scope>
    <source>
        <strain evidence="2 3">JCM 9374</strain>
    </source>
</reference>
<dbReference type="InterPro" id="IPR011991">
    <property type="entry name" value="ArsR-like_HTH"/>
</dbReference>
<organism evidence="2 3">
    <name type="scientific">Planomonospora sphaerica</name>
    <dbReference type="NCBI Taxonomy" id="161355"/>
    <lineage>
        <taxon>Bacteria</taxon>
        <taxon>Bacillati</taxon>
        <taxon>Actinomycetota</taxon>
        <taxon>Actinomycetes</taxon>
        <taxon>Streptosporangiales</taxon>
        <taxon>Streptosporangiaceae</taxon>
        <taxon>Planomonospora</taxon>
    </lineage>
</organism>
<comment type="caution">
    <text evidence="2">The sequence shown here is derived from an EMBL/GenBank/DDBJ whole genome shotgun (WGS) entry which is preliminary data.</text>
</comment>
<proteinExistence type="predicted"/>
<gene>
    <name evidence="2" type="ORF">PS9374_06451</name>
</gene>
<protein>
    <submittedName>
        <fullName evidence="2">MarR family transcriptional regulator</fullName>
    </submittedName>
</protein>
<dbReference type="PROSITE" id="PS50995">
    <property type="entry name" value="HTH_MARR_2"/>
    <property type="match status" value="1"/>
</dbReference>
<feature type="domain" description="HTH marR-type" evidence="1">
    <location>
        <begin position="1"/>
        <end position="143"/>
    </location>
</feature>
<evidence type="ECO:0000313" key="2">
    <source>
        <dbReference type="EMBL" id="GAT70764.1"/>
    </source>
</evidence>
<dbReference type="OrthoDB" id="9807800at2"/>
<dbReference type="PANTHER" id="PTHR33164:SF43">
    <property type="entry name" value="HTH-TYPE TRANSCRIPTIONAL REPRESSOR YETL"/>
    <property type="match status" value="1"/>
</dbReference>
<dbReference type="GO" id="GO:0006950">
    <property type="term" value="P:response to stress"/>
    <property type="evidence" value="ECO:0007669"/>
    <property type="project" value="TreeGrafter"/>
</dbReference>
<dbReference type="GO" id="GO:0003700">
    <property type="term" value="F:DNA-binding transcription factor activity"/>
    <property type="evidence" value="ECO:0007669"/>
    <property type="project" value="InterPro"/>
</dbReference>
<dbReference type="STRING" id="161355.PS9374_06451"/>
<dbReference type="Pfam" id="PF12802">
    <property type="entry name" value="MarR_2"/>
    <property type="match status" value="1"/>
</dbReference>
<name>A0A171DNX9_9ACTN</name>
<reference evidence="3" key="2">
    <citation type="submission" date="2016-04" db="EMBL/GenBank/DDBJ databases">
        <title>Planomonospora sphaerica JCM9374 whole genome shotgun sequence.</title>
        <authorList>
            <person name="Suzuki T."/>
            <person name="Dohra H."/>
            <person name="Kodani S."/>
        </authorList>
    </citation>
    <scope>NUCLEOTIDE SEQUENCE [LARGE SCALE GENOMIC DNA]</scope>
    <source>
        <strain evidence="3">JCM 9374</strain>
    </source>
</reference>
<dbReference type="CDD" id="cd00090">
    <property type="entry name" value="HTH_ARSR"/>
    <property type="match status" value="1"/>
</dbReference>
<dbReference type="RefSeq" id="WP_068903324.1">
    <property type="nucleotide sequence ID" value="NZ_BDCX01000019.1"/>
</dbReference>
<keyword evidence="3" id="KW-1185">Reference proteome</keyword>
<dbReference type="InterPro" id="IPR036388">
    <property type="entry name" value="WH-like_DNA-bd_sf"/>
</dbReference>
<evidence type="ECO:0000313" key="3">
    <source>
        <dbReference type="Proteomes" id="UP000077701"/>
    </source>
</evidence>
<dbReference type="EMBL" id="BDCX01000019">
    <property type="protein sequence ID" value="GAT70764.1"/>
    <property type="molecule type" value="Genomic_DNA"/>
</dbReference>
<dbReference type="Gene3D" id="1.10.10.10">
    <property type="entry name" value="Winged helix-like DNA-binding domain superfamily/Winged helix DNA-binding domain"/>
    <property type="match status" value="1"/>
</dbReference>
<accession>A0A171DNX9</accession>
<dbReference type="Proteomes" id="UP000077701">
    <property type="component" value="Unassembled WGS sequence"/>
</dbReference>
<sequence length="160" mass="17471">MVVHPSAENLDLSLVALFAGWAMTDEVHRRLTDEGFGDLRFNDGVVIQHLLREPLSVTALARCMGVTQQAASKAVTDMERRGLLTREPAPGDARTRLLRLTPHGAAAVEAARAHRAALDAELAERFGADRIAETRALLAAVLSHLDRDDAVRNRRVRPPA</sequence>
<dbReference type="AlphaFoldDB" id="A0A171DNX9"/>
<dbReference type="SMART" id="SM00347">
    <property type="entry name" value="HTH_MARR"/>
    <property type="match status" value="1"/>
</dbReference>
<dbReference type="InterPro" id="IPR000835">
    <property type="entry name" value="HTH_MarR-typ"/>
</dbReference>
<evidence type="ECO:0000259" key="1">
    <source>
        <dbReference type="PROSITE" id="PS50995"/>
    </source>
</evidence>